<evidence type="ECO:0000313" key="3">
    <source>
        <dbReference type="EMBL" id="HIW00727.1"/>
    </source>
</evidence>
<dbReference type="AlphaFoldDB" id="A0A9D1TQ43"/>
<sequence>MNEHAVVLGIDCGGTHTDAVVCAGRHLLASAKVVTDHDNLPGCIAKVLQELVQETDRDILQKVERITLGTTLLVNACVQGRLDRVGLALSAGPGLAPDRFALGQDVCIVPGGLDHRGVEVTPLETGVLQKQVRAWQEEGVQAFACVGKFSPRNPAHEERMGAVVTDLCAQPALTLGHHLSGALNFPRRIATAYYNSASLRLHNAFVDAVTAVLADLGCRAPVFLLRADGGSIPLQRSRPYPVHSLLSGPAASVMGALALTQDLGSCSLLMDIGGTTTDLALFVAGSPVLDREGMTVQGRRTLVRALATRSIGIGGDSLVSLQEDGCVCTGPQRIGPAMAFGGTQPTLLDALNVLNAEGSELGSGDVCAGRTERSLAGLTELGVRSGNTAQELALAAWLDAALKISRAMQDLVDEINARPVYTLRELLGHMDVRPQGILLVGGPVHCLHRRLQSFVQLPVDPLPRADVANAIGAALTRPSAQLEVYADTGRRTLLAPALDLQEALPRTATLDYVKERALALLESQLAEEGIVDLPLEVAQADLFATLSESGAGARDMRVACQVVPGLVHGLDLGPDHGSEA</sequence>
<dbReference type="InterPro" id="IPR002821">
    <property type="entry name" value="Hydantoinase_A"/>
</dbReference>
<proteinExistence type="predicted"/>
<dbReference type="InterPro" id="IPR045079">
    <property type="entry name" value="Oxoprolinase-like"/>
</dbReference>
<dbReference type="PANTHER" id="PTHR11365:SF2">
    <property type="entry name" value="5-OXOPROLINASE"/>
    <property type="match status" value="1"/>
</dbReference>
<accession>A0A9D1TQ43</accession>
<evidence type="ECO:0000313" key="4">
    <source>
        <dbReference type="Proteomes" id="UP000886752"/>
    </source>
</evidence>
<evidence type="ECO:0000259" key="1">
    <source>
        <dbReference type="Pfam" id="PF01968"/>
    </source>
</evidence>
<dbReference type="InterPro" id="IPR043129">
    <property type="entry name" value="ATPase_NBD"/>
</dbReference>
<reference evidence="3" key="1">
    <citation type="journal article" date="2021" name="PeerJ">
        <title>Extensive microbial diversity within the chicken gut microbiome revealed by metagenomics and culture.</title>
        <authorList>
            <person name="Gilroy R."/>
            <person name="Ravi A."/>
            <person name="Getino M."/>
            <person name="Pursley I."/>
            <person name="Horton D.L."/>
            <person name="Alikhan N.F."/>
            <person name="Baker D."/>
            <person name="Gharbi K."/>
            <person name="Hall N."/>
            <person name="Watson M."/>
            <person name="Adriaenssens E.M."/>
            <person name="Foster-Nyarko E."/>
            <person name="Jarju S."/>
            <person name="Secka A."/>
            <person name="Antonio M."/>
            <person name="Oren A."/>
            <person name="Chaudhuri R.R."/>
            <person name="La Ragione R."/>
            <person name="Hildebrand F."/>
            <person name="Pallen M.J."/>
        </authorList>
    </citation>
    <scope>NUCLEOTIDE SEQUENCE</scope>
    <source>
        <strain evidence="3">ChiHecec2B26-446</strain>
    </source>
</reference>
<dbReference type="GO" id="GO:0006749">
    <property type="term" value="P:glutathione metabolic process"/>
    <property type="evidence" value="ECO:0007669"/>
    <property type="project" value="TreeGrafter"/>
</dbReference>
<feature type="domain" description="Hydantoinase A/oxoprolinase" evidence="1">
    <location>
        <begin position="188"/>
        <end position="408"/>
    </location>
</feature>
<dbReference type="Pfam" id="PF05378">
    <property type="entry name" value="Hydant_A_N"/>
    <property type="match status" value="1"/>
</dbReference>
<dbReference type="PANTHER" id="PTHR11365">
    <property type="entry name" value="5-OXOPROLINASE RELATED"/>
    <property type="match status" value="1"/>
</dbReference>
<dbReference type="GO" id="GO:0017168">
    <property type="term" value="F:5-oxoprolinase (ATP-hydrolyzing) activity"/>
    <property type="evidence" value="ECO:0007669"/>
    <property type="project" value="TreeGrafter"/>
</dbReference>
<dbReference type="SUPFAM" id="SSF53067">
    <property type="entry name" value="Actin-like ATPase domain"/>
    <property type="match status" value="1"/>
</dbReference>
<organism evidence="3 4">
    <name type="scientific">Candidatus Desulfovibrio intestinipullorum</name>
    <dbReference type="NCBI Taxonomy" id="2838536"/>
    <lineage>
        <taxon>Bacteria</taxon>
        <taxon>Pseudomonadati</taxon>
        <taxon>Thermodesulfobacteriota</taxon>
        <taxon>Desulfovibrionia</taxon>
        <taxon>Desulfovibrionales</taxon>
        <taxon>Desulfovibrionaceae</taxon>
        <taxon>Desulfovibrio</taxon>
    </lineage>
</organism>
<gene>
    <name evidence="3" type="ORF">H9894_06000</name>
</gene>
<dbReference type="EMBL" id="DXHV01000060">
    <property type="protein sequence ID" value="HIW00727.1"/>
    <property type="molecule type" value="Genomic_DNA"/>
</dbReference>
<evidence type="ECO:0000259" key="2">
    <source>
        <dbReference type="Pfam" id="PF05378"/>
    </source>
</evidence>
<dbReference type="Pfam" id="PF01968">
    <property type="entry name" value="Hydantoinase_A"/>
    <property type="match status" value="1"/>
</dbReference>
<dbReference type="Proteomes" id="UP000886752">
    <property type="component" value="Unassembled WGS sequence"/>
</dbReference>
<dbReference type="Gene3D" id="3.30.420.40">
    <property type="match status" value="1"/>
</dbReference>
<comment type="caution">
    <text evidence="3">The sequence shown here is derived from an EMBL/GenBank/DDBJ whole genome shotgun (WGS) entry which is preliminary data.</text>
</comment>
<name>A0A9D1TQ43_9BACT</name>
<reference evidence="3" key="2">
    <citation type="submission" date="2021-04" db="EMBL/GenBank/DDBJ databases">
        <authorList>
            <person name="Gilroy R."/>
        </authorList>
    </citation>
    <scope>NUCLEOTIDE SEQUENCE</scope>
    <source>
        <strain evidence="3">ChiHecec2B26-446</strain>
    </source>
</reference>
<dbReference type="GO" id="GO:0005829">
    <property type="term" value="C:cytosol"/>
    <property type="evidence" value="ECO:0007669"/>
    <property type="project" value="TreeGrafter"/>
</dbReference>
<protein>
    <submittedName>
        <fullName evidence="3">Hydantoinase/oxoprolinase family protein</fullName>
    </submittedName>
</protein>
<feature type="domain" description="Hydantoinase/oxoprolinase N-terminal" evidence="2">
    <location>
        <begin position="8"/>
        <end position="166"/>
    </location>
</feature>
<dbReference type="InterPro" id="IPR008040">
    <property type="entry name" value="Hydant_A_N"/>
</dbReference>